<sequence length="83" mass="9378">MAVSVVPQEEINILLLSKTGAGKSTFINAFANYFKYNSLDDEISGEIEVLISCKFMITDDDYKMKMITIVSEDDENEDENKIT</sequence>
<accession>A0A8H4EL04</accession>
<name>A0A8H4EL04_GIGMA</name>
<dbReference type="EMBL" id="WTPW01000463">
    <property type="protein sequence ID" value="KAF0508675.1"/>
    <property type="molecule type" value="Genomic_DNA"/>
</dbReference>
<organism evidence="1 2">
    <name type="scientific">Gigaspora margarita</name>
    <dbReference type="NCBI Taxonomy" id="4874"/>
    <lineage>
        <taxon>Eukaryota</taxon>
        <taxon>Fungi</taxon>
        <taxon>Fungi incertae sedis</taxon>
        <taxon>Mucoromycota</taxon>
        <taxon>Glomeromycotina</taxon>
        <taxon>Glomeromycetes</taxon>
        <taxon>Diversisporales</taxon>
        <taxon>Gigasporaceae</taxon>
        <taxon>Gigaspora</taxon>
    </lineage>
</organism>
<dbReference type="PANTHER" id="PTHR32046">
    <property type="entry name" value="G DOMAIN-CONTAINING PROTEIN"/>
    <property type="match status" value="1"/>
</dbReference>
<protein>
    <submittedName>
        <fullName evidence="1">p-loop containing nucleoside triphosphate hydrolase</fullName>
    </submittedName>
</protein>
<keyword evidence="1" id="KW-0378">Hydrolase</keyword>
<dbReference type="PANTHER" id="PTHR32046:SF11">
    <property type="entry name" value="IMMUNE-ASSOCIATED NUCLEOTIDE-BINDING PROTEIN 10-LIKE"/>
    <property type="match status" value="1"/>
</dbReference>
<dbReference type="AlphaFoldDB" id="A0A8H4EL04"/>
<dbReference type="SUPFAM" id="SSF52540">
    <property type="entry name" value="P-loop containing nucleoside triphosphate hydrolases"/>
    <property type="match status" value="1"/>
</dbReference>
<dbReference type="GO" id="GO:0016787">
    <property type="term" value="F:hydrolase activity"/>
    <property type="evidence" value="ECO:0007669"/>
    <property type="project" value="UniProtKB-KW"/>
</dbReference>
<evidence type="ECO:0000313" key="1">
    <source>
        <dbReference type="EMBL" id="KAF0508675.1"/>
    </source>
</evidence>
<dbReference type="Proteomes" id="UP000439903">
    <property type="component" value="Unassembled WGS sequence"/>
</dbReference>
<dbReference type="OrthoDB" id="422720at2759"/>
<evidence type="ECO:0000313" key="2">
    <source>
        <dbReference type="Proteomes" id="UP000439903"/>
    </source>
</evidence>
<keyword evidence="2" id="KW-1185">Reference proteome</keyword>
<reference evidence="1 2" key="1">
    <citation type="journal article" date="2019" name="Environ. Microbiol.">
        <title>At the nexus of three kingdoms: the genome of the mycorrhizal fungus Gigaspora margarita provides insights into plant, endobacterial and fungal interactions.</title>
        <authorList>
            <person name="Venice F."/>
            <person name="Ghignone S."/>
            <person name="Salvioli di Fossalunga A."/>
            <person name="Amselem J."/>
            <person name="Novero M."/>
            <person name="Xianan X."/>
            <person name="Sedzielewska Toro K."/>
            <person name="Morin E."/>
            <person name="Lipzen A."/>
            <person name="Grigoriev I.V."/>
            <person name="Henrissat B."/>
            <person name="Martin F.M."/>
            <person name="Bonfante P."/>
        </authorList>
    </citation>
    <scope>NUCLEOTIDE SEQUENCE [LARGE SCALE GENOMIC DNA]</scope>
    <source>
        <strain evidence="1 2">BEG34</strain>
    </source>
</reference>
<proteinExistence type="predicted"/>
<comment type="caution">
    <text evidence="1">The sequence shown here is derived from an EMBL/GenBank/DDBJ whole genome shotgun (WGS) entry which is preliminary data.</text>
</comment>
<dbReference type="InterPro" id="IPR027417">
    <property type="entry name" value="P-loop_NTPase"/>
</dbReference>
<dbReference type="Gene3D" id="3.40.50.300">
    <property type="entry name" value="P-loop containing nucleotide triphosphate hydrolases"/>
    <property type="match status" value="1"/>
</dbReference>
<gene>
    <name evidence="1" type="ORF">F8M41_018726</name>
</gene>